<dbReference type="Gene3D" id="3.40.1190.10">
    <property type="entry name" value="Mur-like, catalytic domain"/>
    <property type="match status" value="1"/>
</dbReference>
<feature type="domain" description="Mur ligase C-terminal" evidence="16">
    <location>
        <begin position="342"/>
        <end position="461"/>
    </location>
</feature>
<dbReference type="InterPro" id="IPR004101">
    <property type="entry name" value="Mur_ligase_C"/>
</dbReference>
<dbReference type="GO" id="GO:0009252">
    <property type="term" value="P:peptidoglycan biosynthetic process"/>
    <property type="evidence" value="ECO:0007669"/>
    <property type="project" value="UniProtKB-UniRule"/>
</dbReference>
<comment type="pathway">
    <text evidence="2 14">Cell wall biogenesis; peptidoglycan biosynthesis.</text>
</comment>
<dbReference type="GO" id="GO:0071555">
    <property type="term" value="P:cell wall organization"/>
    <property type="evidence" value="ECO:0007669"/>
    <property type="project" value="UniProtKB-KW"/>
</dbReference>
<evidence type="ECO:0000256" key="14">
    <source>
        <dbReference type="HAMAP-Rule" id="MF_00046"/>
    </source>
</evidence>
<comment type="subcellular location">
    <subcellularLocation>
        <location evidence="1 14">Cytoplasm</location>
    </subcellularLocation>
</comment>
<dbReference type="EMBL" id="MHSS01000008">
    <property type="protein sequence ID" value="OHA48167.1"/>
    <property type="molecule type" value="Genomic_DNA"/>
</dbReference>
<evidence type="ECO:0000256" key="5">
    <source>
        <dbReference type="ARBA" id="ARBA00022598"/>
    </source>
</evidence>
<evidence type="ECO:0000259" key="17">
    <source>
        <dbReference type="Pfam" id="PF08245"/>
    </source>
</evidence>
<dbReference type="Gene3D" id="3.40.50.720">
    <property type="entry name" value="NAD(P)-binding Rossmann-like Domain"/>
    <property type="match status" value="1"/>
</dbReference>
<dbReference type="InterPro" id="IPR050061">
    <property type="entry name" value="MurCDEF_pg_biosynth"/>
</dbReference>
<protein>
    <recommendedName>
        <fullName evidence="3 14">UDP-N-acetylmuramate--L-alanine ligase</fullName>
        <ecNumber evidence="3 14">6.3.2.8</ecNumber>
    </recommendedName>
    <alternativeName>
        <fullName evidence="14">UDP-N-acetylmuramoyl-L-alanine synthetase</fullName>
    </alternativeName>
</protein>
<evidence type="ECO:0000256" key="12">
    <source>
        <dbReference type="ARBA" id="ARBA00023316"/>
    </source>
</evidence>
<dbReference type="EC" id="6.3.2.8" evidence="3 14"/>
<dbReference type="Pfam" id="PF08245">
    <property type="entry name" value="Mur_ligase_M"/>
    <property type="match status" value="1"/>
</dbReference>
<dbReference type="InterPro" id="IPR036615">
    <property type="entry name" value="Mur_ligase_C_dom_sf"/>
</dbReference>
<evidence type="ECO:0000256" key="7">
    <source>
        <dbReference type="ARBA" id="ARBA00022741"/>
    </source>
</evidence>
<dbReference type="GO" id="GO:0051301">
    <property type="term" value="P:cell division"/>
    <property type="evidence" value="ECO:0007669"/>
    <property type="project" value="UniProtKB-KW"/>
</dbReference>
<dbReference type="InterPro" id="IPR036565">
    <property type="entry name" value="Mur-like_cat_sf"/>
</dbReference>
<feature type="domain" description="Mur ligase central" evidence="17">
    <location>
        <begin position="123"/>
        <end position="307"/>
    </location>
</feature>
<keyword evidence="10 14" id="KW-0573">Peptidoglycan synthesis</keyword>
<evidence type="ECO:0000256" key="3">
    <source>
        <dbReference type="ARBA" id="ARBA00012211"/>
    </source>
</evidence>
<reference evidence="18 19" key="1">
    <citation type="journal article" date="2016" name="Nat. Commun.">
        <title>Thousands of microbial genomes shed light on interconnected biogeochemical processes in an aquifer system.</title>
        <authorList>
            <person name="Anantharaman K."/>
            <person name="Brown C.T."/>
            <person name="Hug L.A."/>
            <person name="Sharon I."/>
            <person name="Castelle C.J."/>
            <person name="Probst A.J."/>
            <person name="Thomas B.C."/>
            <person name="Singh A."/>
            <person name="Wilkins M.J."/>
            <person name="Karaoz U."/>
            <person name="Brodie E.L."/>
            <person name="Williams K.H."/>
            <person name="Hubbard S.S."/>
            <person name="Banfield J.F."/>
        </authorList>
    </citation>
    <scope>NUCLEOTIDE SEQUENCE [LARGE SCALE GENOMIC DNA]</scope>
</reference>
<evidence type="ECO:0000256" key="9">
    <source>
        <dbReference type="ARBA" id="ARBA00022960"/>
    </source>
</evidence>
<comment type="function">
    <text evidence="14">Cell wall formation.</text>
</comment>
<dbReference type="NCBIfam" id="TIGR01082">
    <property type="entry name" value="murC"/>
    <property type="match status" value="1"/>
</dbReference>
<dbReference type="InterPro" id="IPR013221">
    <property type="entry name" value="Mur_ligase_cen"/>
</dbReference>
<evidence type="ECO:0000256" key="13">
    <source>
        <dbReference type="ARBA" id="ARBA00047833"/>
    </source>
</evidence>
<proteinExistence type="inferred from homology"/>
<evidence type="ECO:0000256" key="10">
    <source>
        <dbReference type="ARBA" id="ARBA00022984"/>
    </source>
</evidence>
<dbReference type="PANTHER" id="PTHR43445">
    <property type="entry name" value="UDP-N-ACETYLMURAMATE--L-ALANINE LIGASE-RELATED"/>
    <property type="match status" value="1"/>
</dbReference>
<evidence type="ECO:0000313" key="19">
    <source>
        <dbReference type="Proteomes" id="UP000177629"/>
    </source>
</evidence>
<dbReference type="Gene3D" id="3.90.190.20">
    <property type="entry name" value="Mur ligase, C-terminal domain"/>
    <property type="match status" value="1"/>
</dbReference>
<gene>
    <name evidence="14" type="primary">murC</name>
    <name evidence="18" type="ORF">A2806_00830</name>
</gene>
<evidence type="ECO:0000256" key="8">
    <source>
        <dbReference type="ARBA" id="ARBA00022840"/>
    </source>
</evidence>
<evidence type="ECO:0000256" key="6">
    <source>
        <dbReference type="ARBA" id="ARBA00022618"/>
    </source>
</evidence>
<dbReference type="GO" id="GO:0005737">
    <property type="term" value="C:cytoplasm"/>
    <property type="evidence" value="ECO:0007669"/>
    <property type="project" value="UniProtKB-SubCell"/>
</dbReference>
<dbReference type="HAMAP" id="MF_00046">
    <property type="entry name" value="MurC"/>
    <property type="match status" value="1"/>
</dbReference>
<accession>A0A1G2PIQ3</accession>
<evidence type="ECO:0000259" key="15">
    <source>
        <dbReference type="Pfam" id="PF01225"/>
    </source>
</evidence>
<evidence type="ECO:0000313" key="18">
    <source>
        <dbReference type="EMBL" id="OHA48167.1"/>
    </source>
</evidence>
<evidence type="ECO:0000256" key="1">
    <source>
        <dbReference type="ARBA" id="ARBA00004496"/>
    </source>
</evidence>
<keyword evidence="4 14" id="KW-0963">Cytoplasm</keyword>
<comment type="caution">
    <text evidence="18">The sequence shown here is derived from an EMBL/GenBank/DDBJ whole genome shotgun (WGS) entry which is preliminary data.</text>
</comment>
<dbReference type="GO" id="GO:0008763">
    <property type="term" value="F:UDP-N-acetylmuramate-L-alanine ligase activity"/>
    <property type="evidence" value="ECO:0007669"/>
    <property type="project" value="UniProtKB-UniRule"/>
</dbReference>
<keyword evidence="5 14" id="KW-0436">Ligase</keyword>
<evidence type="ECO:0000256" key="4">
    <source>
        <dbReference type="ARBA" id="ARBA00022490"/>
    </source>
</evidence>
<keyword evidence="8 14" id="KW-0067">ATP-binding</keyword>
<dbReference type="PANTHER" id="PTHR43445:SF3">
    <property type="entry name" value="UDP-N-ACETYLMURAMATE--L-ALANINE LIGASE"/>
    <property type="match status" value="1"/>
</dbReference>
<feature type="domain" description="Mur ligase N-terminal catalytic" evidence="15">
    <location>
        <begin position="11"/>
        <end position="117"/>
    </location>
</feature>
<dbReference type="GO" id="GO:0005524">
    <property type="term" value="F:ATP binding"/>
    <property type="evidence" value="ECO:0007669"/>
    <property type="project" value="UniProtKB-UniRule"/>
</dbReference>
<dbReference type="Pfam" id="PF02875">
    <property type="entry name" value="Mur_ligase_C"/>
    <property type="match status" value="1"/>
</dbReference>
<dbReference type="InterPro" id="IPR000713">
    <property type="entry name" value="Mur_ligase_N"/>
</dbReference>
<dbReference type="SUPFAM" id="SSF53623">
    <property type="entry name" value="MurD-like peptide ligases, catalytic domain"/>
    <property type="match status" value="1"/>
</dbReference>
<dbReference type="AlphaFoldDB" id="A0A1G2PIQ3"/>
<dbReference type="SUPFAM" id="SSF53244">
    <property type="entry name" value="MurD-like peptide ligases, peptide-binding domain"/>
    <property type="match status" value="1"/>
</dbReference>
<keyword evidence="12 14" id="KW-0961">Cell wall biogenesis/degradation</keyword>
<dbReference type="Pfam" id="PF01225">
    <property type="entry name" value="Mur_ligase"/>
    <property type="match status" value="1"/>
</dbReference>
<keyword evidence="6 14" id="KW-0132">Cell division</keyword>
<comment type="similarity">
    <text evidence="14">Belongs to the MurCDEF family.</text>
</comment>
<keyword evidence="9 14" id="KW-0133">Cell shape</keyword>
<organism evidence="18 19">
    <name type="scientific">Candidatus Terrybacteria bacterium RIFCSPHIGHO2_01_FULL_48_17</name>
    <dbReference type="NCBI Taxonomy" id="1802362"/>
    <lineage>
        <taxon>Bacteria</taxon>
        <taxon>Candidatus Terryibacteriota</taxon>
    </lineage>
</organism>
<comment type="catalytic activity">
    <reaction evidence="13 14">
        <text>UDP-N-acetyl-alpha-D-muramate + L-alanine + ATP = UDP-N-acetyl-alpha-D-muramoyl-L-alanine + ADP + phosphate + H(+)</text>
        <dbReference type="Rhea" id="RHEA:23372"/>
        <dbReference type="ChEBI" id="CHEBI:15378"/>
        <dbReference type="ChEBI" id="CHEBI:30616"/>
        <dbReference type="ChEBI" id="CHEBI:43474"/>
        <dbReference type="ChEBI" id="CHEBI:57972"/>
        <dbReference type="ChEBI" id="CHEBI:70757"/>
        <dbReference type="ChEBI" id="CHEBI:83898"/>
        <dbReference type="ChEBI" id="CHEBI:456216"/>
        <dbReference type="EC" id="6.3.2.8"/>
    </reaction>
</comment>
<dbReference type="STRING" id="1802362.A2806_00830"/>
<dbReference type="InterPro" id="IPR005758">
    <property type="entry name" value="UDP-N-AcMur_Ala_ligase_MurC"/>
</dbReference>
<evidence type="ECO:0000256" key="2">
    <source>
        <dbReference type="ARBA" id="ARBA00004752"/>
    </source>
</evidence>
<dbReference type="SUPFAM" id="SSF51984">
    <property type="entry name" value="MurCD N-terminal domain"/>
    <property type="match status" value="1"/>
</dbReference>
<evidence type="ECO:0000256" key="11">
    <source>
        <dbReference type="ARBA" id="ARBA00023306"/>
    </source>
</evidence>
<keyword evidence="11 14" id="KW-0131">Cell cycle</keyword>
<dbReference type="UniPathway" id="UPA00219"/>
<evidence type="ECO:0000259" key="16">
    <source>
        <dbReference type="Pfam" id="PF02875"/>
    </source>
</evidence>
<feature type="binding site" evidence="14">
    <location>
        <begin position="125"/>
        <end position="131"/>
    </location>
    <ligand>
        <name>ATP</name>
        <dbReference type="ChEBI" id="CHEBI:30616"/>
    </ligand>
</feature>
<name>A0A1G2PIQ3_9BACT</name>
<sequence length="481" mass="54000">MHMVFRKNAKIWMVGIKGAGMAGLAQILKGLGYRVQGSDTKEKFYTDAILKRLGISVLERFSPKNVRGADFVVASNAYMQGPRTRDKGSGYGEVREAKRRSIPVLSYPEAVGELFNNSFGIAVAGTHGKSTTAAMIGVMLEKLGADPTALIGAEVLNWESNARVTKHSTLSTKPYFVLEADEYKNAFLHYQPNMIVLTNVEWDHPDVFPSFAKYAWAFKKFIGRLKTRGIIIVPRDNRVAWRVAQQQQHKVFSFGKHPRSVVRVANITVGPRGTLFSVFFNKKRLGAVTLQLFGEHHAYNAVAAIACGLALGYPFLHIKKALKTFQGTRRRFEILSPHRFVPHTLSPVVIDDYAHHPTEIAVTIRAARQAFPRRPVHILFQPHTFSRTQALFRDFVKALHLADRVYILTTYGSARERKGKIGSRELAKTLRAPHFATHQEAAQVLRNILPQNAILLAVGAGDQWRVAQKLLNMMQGTRRKR</sequence>
<dbReference type="Proteomes" id="UP000177629">
    <property type="component" value="Unassembled WGS sequence"/>
</dbReference>
<keyword evidence="7 14" id="KW-0547">Nucleotide-binding</keyword>
<dbReference type="GO" id="GO:0008360">
    <property type="term" value="P:regulation of cell shape"/>
    <property type="evidence" value="ECO:0007669"/>
    <property type="project" value="UniProtKB-KW"/>
</dbReference>